<name>W4IFX4_PLAFA</name>
<dbReference type="AlphaFoldDB" id="W4IFX4"/>
<sequence>MKNKVAKYIIIVKIYHTYSKNKMKYYFCIGIFYNKYILLKKIKKIGSCCNDLFTTLKKKKNIS</sequence>
<dbReference type="Proteomes" id="UP000019114">
    <property type="component" value="Unassembled WGS sequence"/>
</dbReference>
<evidence type="ECO:0000313" key="2">
    <source>
        <dbReference type="Proteomes" id="UP000019114"/>
    </source>
</evidence>
<protein>
    <submittedName>
        <fullName evidence="1">Uncharacterized protein</fullName>
    </submittedName>
</protein>
<dbReference type="EMBL" id="KI926053">
    <property type="protein sequence ID" value="ETW41949.1"/>
    <property type="molecule type" value="Genomic_DNA"/>
</dbReference>
<gene>
    <name evidence="1" type="ORF">PFNF135_03447</name>
</gene>
<accession>W4IFX4</accession>
<reference evidence="1 2" key="2">
    <citation type="submission" date="2013-02" db="EMBL/GenBank/DDBJ databases">
        <title>The Genome Sequence of Plasmodium falciparum NF135/5.C10.</title>
        <authorList>
            <consortium name="The Broad Institute Genome Sequencing Platform"/>
            <consortium name="The Broad Institute Genome Sequencing Center for Infectious Disease"/>
            <person name="Neafsey D."/>
            <person name="Cheeseman I."/>
            <person name="Volkman S."/>
            <person name="Adams J."/>
            <person name="Walker B."/>
            <person name="Young S.K."/>
            <person name="Zeng Q."/>
            <person name="Gargeya S."/>
            <person name="Fitzgerald M."/>
            <person name="Haas B."/>
            <person name="Abouelleil A."/>
            <person name="Alvarado L."/>
            <person name="Arachchi H.M."/>
            <person name="Berlin A.M."/>
            <person name="Chapman S.B."/>
            <person name="Dewar J."/>
            <person name="Goldberg J."/>
            <person name="Griggs A."/>
            <person name="Gujja S."/>
            <person name="Hansen M."/>
            <person name="Howarth C."/>
            <person name="Imamovic A."/>
            <person name="Larimer J."/>
            <person name="McCowan C."/>
            <person name="Murphy C."/>
            <person name="Neiman D."/>
            <person name="Pearson M."/>
            <person name="Priest M."/>
            <person name="Roberts A."/>
            <person name="Saif S."/>
            <person name="Shea T."/>
            <person name="Sisk P."/>
            <person name="Sykes S."/>
            <person name="Wortman J."/>
            <person name="Nusbaum C."/>
            <person name="Birren B."/>
        </authorList>
    </citation>
    <scope>NUCLEOTIDE SEQUENCE [LARGE SCALE GENOMIC DNA]</scope>
    <source>
        <strain evidence="1 2">NF135/5.C10</strain>
    </source>
</reference>
<reference evidence="1 2" key="1">
    <citation type="submission" date="2013-02" db="EMBL/GenBank/DDBJ databases">
        <title>The Genome Annotation of Plasmodium falciparum NF135/5.C10.</title>
        <authorList>
            <consortium name="The Broad Institute Genome Sequencing Platform"/>
            <consortium name="The Broad Institute Genome Sequencing Center for Infectious Disease"/>
            <person name="Neafsey D."/>
            <person name="Hoffman S."/>
            <person name="Volkman S."/>
            <person name="Rosenthal P."/>
            <person name="Walker B."/>
            <person name="Young S.K."/>
            <person name="Zeng Q."/>
            <person name="Gargeya S."/>
            <person name="Fitzgerald M."/>
            <person name="Haas B."/>
            <person name="Abouelleil A."/>
            <person name="Allen A.W."/>
            <person name="Alvarado L."/>
            <person name="Arachchi H.M."/>
            <person name="Berlin A.M."/>
            <person name="Chapman S.B."/>
            <person name="Gainer-Dewar J."/>
            <person name="Goldberg J."/>
            <person name="Griggs A."/>
            <person name="Gujja S."/>
            <person name="Hansen M."/>
            <person name="Howarth C."/>
            <person name="Imamovic A."/>
            <person name="Ireland A."/>
            <person name="Larimer J."/>
            <person name="McCowan C."/>
            <person name="Murphy C."/>
            <person name="Pearson M."/>
            <person name="Poon T.W."/>
            <person name="Priest M."/>
            <person name="Roberts A."/>
            <person name="Saif S."/>
            <person name="Shea T."/>
            <person name="Sisk P."/>
            <person name="Sykes S."/>
            <person name="Wortman J."/>
            <person name="Nusbaum C."/>
            <person name="Birren B."/>
        </authorList>
    </citation>
    <scope>NUCLEOTIDE SEQUENCE [LARGE SCALE GENOMIC DNA]</scope>
    <source>
        <strain evidence="1 2">NF135/5.C10</strain>
    </source>
</reference>
<proteinExistence type="predicted"/>
<evidence type="ECO:0000313" key="1">
    <source>
        <dbReference type="EMBL" id="ETW41949.1"/>
    </source>
</evidence>
<organism evidence="1 2">
    <name type="scientific">Plasmodium falciparum NF135/5.C10</name>
    <dbReference type="NCBI Taxonomy" id="1036726"/>
    <lineage>
        <taxon>Eukaryota</taxon>
        <taxon>Sar</taxon>
        <taxon>Alveolata</taxon>
        <taxon>Apicomplexa</taxon>
        <taxon>Aconoidasida</taxon>
        <taxon>Haemosporida</taxon>
        <taxon>Plasmodiidae</taxon>
        <taxon>Plasmodium</taxon>
        <taxon>Plasmodium (Laverania)</taxon>
    </lineage>
</organism>